<proteinExistence type="predicted"/>
<protein>
    <submittedName>
        <fullName evidence="1">Uncharacterized protein</fullName>
    </submittedName>
</protein>
<dbReference type="Proteomes" id="UP000078284">
    <property type="component" value="Chromosome 4"/>
</dbReference>
<evidence type="ECO:0000313" key="2">
    <source>
        <dbReference type="Proteomes" id="UP000078284"/>
    </source>
</evidence>
<organism evidence="1 2">
    <name type="scientific">Arabidopsis thaliana</name>
    <name type="common">Mouse-ear cress</name>
    <dbReference type="NCBI Taxonomy" id="3702"/>
    <lineage>
        <taxon>Eukaryota</taxon>
        <taxon>Viridiplantae</taxon>
        <taxon>Streptophyta</taxon>
        <taxon>Embryophyta</taxon>
        <taxon>Tracheophyta</taxon>
        <taxon>Spermatophyta</taxon>
        <taxon>Magnoliopsida</taxon>
        <taxon>eudicotyledons</taxon>
        <taxon>Gunneridae</taxon>
        <taxon>Pentapetalae</taxon>
        <taxon>rosids</taxon>
        <taxon>malvids</taxon>
        <taxon>Brassicales</taxon>
        <taxon>Brassicaceae</taxon>
        <taxon>Camelineae</taxon>
        <taxon>Arabidopsis</taxon>
    </lineage>
</organism>
<reference evidence="2" key="1">
    <citation type="journal article" date="2016" name="Proc. Natl. Acad. Sci. U.S.A.">
        <title>Chromosome-level assembly of Arabidopsis thaliana Ler reveals the extent of translocation and inversion polymorphisms.</title>
        <authorList>
            <person name="Zapata L."/>
            <person name="Ding J."/>
            <person name="Willing E.M."/>
            <person name="Hartwig B."/>
            <person name="Bezdan D."/>
            <person name="Jiao W.B."/>
            <person name="Patel V."/>
            <person name="Velikkakam James G."/>
            <person name="Koornneef M."/>
            <person name="Ossowski S."/>
            <person name="Schneeberger K."/>
        </authorList>
    </citation>
    <scope>NUCLEOTIDE SEQUENCE [LARGE SCALE GENOMIC DNA]</scope>
    <source>
        <strain evidence="2">cv. Landsberg erecta</strain>
    </source>
</reference>
<accession>A0A178V4K5</accession>
<name>A0A178V4K5_ARATH</name>
<gene>
    <name evidence="1" type="ordered locus">AXX17_At4g11910</name>
</gene>
<sequence>MHRFSYLCGRGHDMRCESILMNWSCAYHLGTLSLNSTLATFYESINLMILDRWCDFDNGSSMYVHFRSTIF</sequence>
<dbReference type="EMBL" id="LUHQ01000004">
    <property type="protein sequence ID" value="OAP00786.1"/>
    <property type="molecule type" value="Genomic_DNA"/>
</dbReference>
<comment type="caution">
    <text evidence="1">The sequence shown here is derived from an EMBL/GenBank/DDBJ whole genome shotgun (WGS) entry which is preliminary data.</text>
</comment>
<dbReference type="AlphaFoldDB" id="A0A178V4K5"/>
<evidence type="ECO:0000313" key="1">
    <source>
        <dbReference type="EMBL" id="OAP00786.1"/>
    </source>
</evidence>